<evidence type="ECO:0000313" key="2">
    <source>
        <dbReference type="EMBL" id="CCC90647.1"/>
    </source>
</evidence>
<feature type="compositionally biased region" description="Polar residues" evidence="1">
    <location>
        <begin position="54"/>
        <end position="64"/>
    </location>
</feature>
<dbReference type="VEuPathDB" id="TriTrypDB:TcIL3000_5_3940"/>
<proteinExistence type="predicted"/>
<reference evidence="2" key="1">
    <citation type="journal article" date="2012" name="Proc. Natl. Acad. Sci. U.S.A.">
        <title>Antigenic diversity is generated by distinct evolutionary mechanisms in African trypanosome species.</title>
        <authorList>
            <person name="Jackson A.P."/>
            <person name="Berry A."/>
            <person name="Aslett M."/>
            <person name="Allison H.C."/>
            <person name="Burton P."/>
            <person name="Vavrova-Anderson J."/>
            <person name="Brown R."/>
            <person name="Browne H."/>
            <person name="Corton N."/>
            <person name="Hauser H."/>
            <person name="Gamble J."/>
            <person name="Gilderthorp R."/>
            <person name="Marcello L."/>
            <person name="McQuillan J."/>
            <person name="Otto T.D."/>
            <person name="Quail M.A."/>
            <person name="Sanders M.J."/>
            <person name="van Tonder A."/>
            <person name="Ginger M.L."/>
            <person name="Field M.C."/>
            <person name="Barry J.D."/>
            <person name="Hertz-Fowler C."/>
            <person name="Berriman M."/>
        </authorList>
    </citation>
    <scope>NUCLEOTIDE SEQUENCE</scope>
    <source>
        <strain evidence="2">IL3000</strain>
    </source>
</reference>
<feature type="compositionally biased region" description="Polar residues" evidence="1">
    <location>
        <begin position="278"/>
        <end position="305"/>
    </location>
</feature>
<gene>
    <name evidence="2" type="ORF">TCIL3000_5_3940</name>
</gene>
<protein>
    <submittedName>
        <fullName evidence="2">Uncharacterized protein</fullName>
    </submittedName>
</protein>
<feature type="region of interest" description="Disordered" evidence="1">
    <location>
        <begin position="54"/>
        <end position="77"/>
    </location>
</feature>
<feature type="region of interest" description="Disordered" evidence="1">
    <location>
        <begin position="268"/>
        <end position="313"/>
    </location>
</feature>
<accession>G0ULY5</accession>
<dbReference type="EMBL" id="HE575318">
    <property type="protein sequence ID" value="CCC90647.1"/>
    <property type="molecule type" value="Genomic_DNA"/>
</dbReference>
<name>G0ULY5_TRYCI</name>
<sequence length="553" mass="61958">MKDRPKASNNANLGAVLQPGKVAELVRQLAEAQFESRALRERIELYHHESNLFSRTNADQQESPASHGVDRRCKQSHGEKSDREIDCCRTVKGKGGGVEIPEAIGCVSDRAPSCQNILPVGPNQVKEMPRQVSCPSDVVEGIPLNAHGNLRDIHGASSGNYYWKKKYLHLKRLHEKTVSDNNNQLLEVQELVRNISGEQDALEYRHELRVLQQKLDNVCNERLSLESHIAFLKEEVSYWRERYLLFVEQPAAYWYRIAAPKVETSMEFDGGCKHKSQRQSLEGLNQTNLLSKSDESGTASVTEGDTSSKHGRVAIPWTHLDANAPVRKGAPIEQQRHHLSQRKPPLSCEGGVSADAENDCYVGSHGVRSKGCSIGVQVGHESLSVATQTMLRSPWSVNDQQFYDECFPAKFLSKCSQTDVEAGGFSSSITAYELEDDPLTSSAKFFHCDQERPATSCKSQSDGSEDCVCRASNRCKNVIDTQSAVSRGSHSAARVNRQLPKIPVLFRDQEEGEDDSLYYRRQLERASKQNKPLWQAIAELQRQVQRTVRTPHH</sequence>
<dbReference type="AlphaFoldDB" id="G0ULY5"/>
<feature type="compositionally biased region" description="Basic and acidic residues" evidence="1">
    <location>
        <begin position="68"/>
        <end position="77"/>
    </location>
</feature>
<organism evidence="2">
    <name type="scientific">Trypanosoma congolense (strain IL3000)</name>
    <dbReference type="NCBI Taxonomy" id="1068625"/>
    <lineage>
        <taxon>Eukaryota</taxon>
        <taxon>Discoba</taxon>
        <taxon>Euglenozoa</taxon>
        <taxon>Kinetoplastea</taxon>
        <taxon>Metakinetoplastina</taxon>
        <taxon>Trypanosomatida</taxon>
        <taxon>Trypanosomatidae</taxon>
        <taxon>Trypanosoma</taxon>
        <taxon>Nannomonas</taxon>
    </lineage>
</organism>
<evidence type="ECO:0000256" key="1">
    <source>
        <dbReference type="SAM" id="MobiDB-lite"/>
    </source>
</evidence>